<dbReference type="NCBIfam" id="TIGR03891">
    <property type="entry name" value="thiopep_ocin"/>
    <property type="match status" value="1"/>
</dbReference>
<dbReference type="RefSeq" id="WP_183883776.1">
    <property type="nucleotide sequence ID" value="NZ_JACHCE010000006.1"/>
</dbReference>
<dbReference type="AlphaFoldDB" id="A0A7W8ZQ42"/>
<sequence>MPDFAVDSFLLVRSPAYSYQNFSLLFLQKVLKTDFFKASLFFASQTLYLELKKKCFDYDQLDEHAKITLWKYLNRMCFRPLPYGLFSSFSLAGWTFQQENPLRLNGKGQLTAIPDFVSILNYIDTLKLEELSNVRYYTNNSMYTTAGELYFVSQAYSEQDKHVIVHLKVIPGLKKLLRFIDQGQTKGAILNYLVKQYGEDAGAEDYFNHLVKGQVIVSELMPNVTGVLYNERCLTVLKEYPNLNLDALKTFSAPINDQSDALSSILAHIEEISGRNEYRPPYSLYQREVTGGLNSEVHPEFISLIKSLDKLTVDRSGEVMKEFKIAFKKKYERREVPLMEVMDPGIGIGYDNLTAAFDNQNNGFIDDLRKPQEPESRMKWGEAEKMIFKKWTNLSKSGSDKIILTPEDINSLPESKSMLPPGMSILYKNVDQELWIDQISGASGIELGARFGAPNGLIEKQLKNICEQEMAVNNDFIFAEISFSPPNKASNIKQRGHFYPYEIPILTHSARSEESTIKLNDLMISMNGNTIMLRSVKLNKYVIPRLSSVYNVQLTTIPAFRFLCDLQHQGIKTNLGFSLEQFFPGLDYYPRVQLDKAVLSAARWILDETKIKRIVEGNFKDVQQELLLPVYFSWYERDNFLVFNTASTDDIDMFKRCIRNKKSITLREYVFPKYADLHDFEKRPYASQFIACVVNKSKSYALPDSISGIIGNTKKLKVKRSFFLGDEWLYFKLYAHNSFMDSILIHHILPIIRKYKENNPEFKWFFIRYNDPDHHIRLRFFTAKESAQNLFTELSAKLKPLHQSGKIQAILMDTYQRELERYSAELIDDIESLFYLDSDFILDAIQTGGSEVRFKLNFAVHSTLFMVKCLIKDKKERIEFLGSILAGFSAEFNDSDKEIIRKMDFRYRNFQSELIENEQFSVQRKNKAYPYFNQLLILLHEKISNWKLIDKYNLISSLIHMHINRIFETDPRSYEYLAYHFMKKHQAYLNYTTNDEF</sequence>
<gene>
    <name evidence="3" type="ORF">HDE68_003850</name>
</gene>
<organism evidence="3 4">
    <name type="scientific">Pedobacter cryoconitis</name>
    <dbReference type="NCBI Taxonomy" id="188932"/>
    <lineage>
        <taxon>Bacteria</taxon>
        <taxon>Pseudomonadati</taxon>
        <taxon>Bacteroidota</taxon>
        <taxon>Sphingobacteriia</taxon>
        <taxon>Sphingobacteriales</taxon>
        <taxon>Sphingobacteriaceae</taxon>
        <taxon>Pedobacter</taxon>
    </lineage>
</organism>
<feature type="domain" description="Lantibiotic dehydratase N-terminal" evidence="1">
    <location>
        <begin position="36"/>
        <end position="642"/>
    </location>
</feature>
<evidence type="ECO:0000259" key="2">
    <source>
        <dbReference type="Pfam" id="PF14028"/>
    </source>
</evidence>
<dbReference type="Pfam" id="PF14028">
    <property type="entry name" value="Lant_dehydr_C"/>
    <property type="match status" value="1"/>
</dbReference>
<comment type="caution">
    <text evidence="3">The sequence shown here is derived from an EMBL/GenBank/DDBJ whole genome shotgun (WGS) entry which is preliminary data.</text>
</comment>
<evidence type="ECO:0000313" key="3">
    <source>
        <dbReference type="EMBL" id="MBB5637925.1"/>
    </source>
</evidence>
<proteinExistence type="predicted"/>
<accession>A0A7W8ZQ42</accession>
<evidence type="ECO:0000259" key="1">
    <source>
        <dbReference type="Pfam" id="PF04738"/>
    </source>
</evidence>
<dbReference type="Pfam" id="PF04738">
    <property type="entry name" value="Lant_dehydr_N"/>
    <property type="match status" value="1"/>
</dbReference>
<dbReference type="Proteomes" id="UP000537204">
    <property type="component" value="Unassembled WGS sequence"/>
</dbReference>
<dbReference type="EMBL" id="JACHCE010000006">
    <property type="protein sequence ID" value="MBB5637925.1"/>
    <property type="molecule type" value="Genomic_DNA"/>
</dbReference>
<reference evidence="3 4" key="1">
    <citation type="submission" date="2020-08" db="EMBL/GenBank/DDBJ databases">
        <title>Genomic Encyclopedia of Type Strains, Phase IV (KMG-V): Genome sequencing to study the core and pangenomes of soil and plant-associated prokaryotes.</title>
        <authorList>
            <person name="Whitman W."/>
        </authorList>
    </citation>
    <scope>NUCLEOTIDE SEQUENCE [LARGE SCALE GENOMIC DNA]</scope>
    <source>
        <strain evidence="3 4">S3M1</strain>
    </source>
</reference>
<name>A0A7W8ZQ42_9SPHI</name>
<evidence type="ECO:0000313" key="4">
    <source>
        <dbReference type="Proteomes" id="UP000537204"/>
    </source>
</evidence>
<dbReference type="InterPro" id="IPR023809">
    <property type="entry name" value="Thiopep_bacteriocin_synth_dom"/>
</dbReference>
<protein>
    <submittedName>
        <fullName evidence="3">Thiopeptide-type bacteriocin biosynthesis protein</fullName>
    </submittedName>
</protein>
<feature type="domain" description="Thiopeptide-type bacteriocin biosynthesis" evidence="2">
    <location>
        <begin position="728"/>
        <end position="985"/>
    </location>
</feature>
<dbReference type="InterPro" id="IPR006827">
    <property type="entry name" value="Lant_deHydtase_N"/>
</dbReference>